<dbReference type="PANTHER" id="PTHR43601:SF3">
    <property type="entry name" value="THIOREDOXIN, MITOCHONDRIAL"/>
    <property type="match status" value="1"/>
</dbReference>
<dbReference type="Gene3D" id="3.40.30.10">
    <property type="entry name" value="Glutaredoxin"/>
    <property type="match status" value="1"/>
</dbReference>
<dbReference type="EMBL" id="JANTQA010000021">
    <property type="protein sequence ID" value="KAJ3446123.1"/>
    <property type="molecule type" value="Genomic_DNA"/>
</dbReference>
<dbReference type="InterPro" id="IPR036249">
    <property type="entry name" value="Thioredoxin-like_sf"/>
</dbReference>
<evidence type="ECO:0000313" key="3">
    <source>
        <dbReference type="EMBL" id="KAJ3446123.1"/>
    </source>
</evidence>
<dbReference type="InterPro" id="IPR013766">
    <property type="entry name" value="Thioredoxin_domain"/>
</dbReference>
<dbReference type="Proteomes" id="UP001150062">
    <property type="component" value="Unassembled WGS sequence"/>
</dbReference>
<evidence type="ECO:0000256" key="1">
    <source>
        <dbReference type="ARBA" id="ARBA00008987"/>
    </source>
</evidence>
<evidence type="ECO:0000313" key="4">
    <source>
        <dbReference type="EMBL" id="KAJ6232557.1"/>
    </source>
</evidence>
<reference evidence="4" key="1">
    <citation type="submission" date="2022-08" db="EMBL/GenBank/DDBJ databases">
        <title>Novel sulfate-reducing endosymbionts in the free-living metamonad Anaeramoeba.</title>
        <authorList>
            <person name="Jerlstrom-Hultqvist J."/>
            <person name="Cepicka I."/>
            <person name="Gallot-Lavallee L."/>
            <person name="Salas-Leiva D."/>
            <person name="Curtis B.A."/>
            <person name="Zahonova K."/>
            <person name="Pipaliya S."/>
            <person name="Dacks J."/>
            <person name="Roger A.J."/>
        </authorList>
    </citation>
    <scope>NUCLEOTIDE SEQUENCE</scope>
    <source>
        <strain evidence="4">Schooner1</strain>
    </source>
</reference>
<accession>A0AAV7ZVV2</accession>
<dbReference type="PROSITE" id="PS51352">
    <property type="entry name" value="THIOREDOXIN_2"/>
    <property type="match status" value="1"/>
</dbReference>
<dbReference type="PROSITE" id="PS00194">
    <property type="entry name" value="THIOREDOXIN_1"/>
    <property type="match status" value="1"/>
</dbReference>
<evidence type="ECO:0000313" key="6">
    <source>
        <dbReference type="Proteomes" id="UP001150062"/>
    </source>
</evidence>
<organism evidence="3 5">
    <name type="scientific">Anaeramoeba flamelloides</name>
    <dbReference type="NCBI Taxonomy" id="1746091"/>
    <lineage>
        <taxon>Eukaryota</taxon>
        <taxon>Metamonada</taxon>
        <taxon>Anaeramoebidae</taxon>
        <taxon>Anaeramoeba</taxon>
    </lineage>
</organism>
<dbReference type="CDD" id="cd02947">
    <property type="entry name" value="TRX_family"/>
    <property type="match status" value="1"/>
</dbReference>
<comment type="caution">
    <text evidence="3">The sequence shown here is derived from an EMBL/GenBank/DDBJ whole genome shotgun (WGS) entry which is preliminary data.</text>
</comment>
<name>A0AAV7ZVV2_9EUKA</name>
<dbReference type="Pfam" id="PF00085">
    <property type="entry name" value="Thioredoxin"/>
    <property type="match status" value="1"/>
</dbReference>
<comment type="similarity">
    <text evidence="1">Belongs to the thioredoxin family.</text>
</comment>
<dbReference type="GO" id="GO:0045454">
    <property type="term" value="P:cell redox homeostasis"/>
    <property type="evidence" value="ECO:0007669"/>
    <property type="project" value="TreeGrafter"/>
</dbReference>
<keyword evidence="6" id="KW-1185">Reference proteome</keyword>
<dbReference type="PANTHER" id="PTHR43601">
    <property type="entry name" value="THIOREDOXIN, MITOCHONDRIAL"/>
    <property type="match status" value="1"/>
</dbReference>
<proteinExistence type="inferred from homology"/>
<dbReference type="InterPro" id="IPR017937">
    <property type="entry name" value="Thioredoxin_CS"/>
</dbReference>
<evidence type="ECO:0000313" key="5">
    <source>
        <dbReference type="Proteomes" id="UP001146793"/>
    </source>
</evidence>
<protein>
    <recommendedName>
        <fullName evidence="2">Thioredoxin domain-containing protein</fullName>
    </recommendedName>
</protein>
<dbReference type="EMBL" id="JAOAOG010000291">
    <property type="protein sequence ID" value="KAJ6232557.1"/>
    <property type="molecule type" value="Genomic_DNA"/>
</dbReference>
<feature type="domain" description="Thioredoxin" evidence="2">
    <location>
        <begin position="10"/>
        <end position="138"/>
    </location>
</feature>
<gene>
    <name evidence="3" type="ORF">M0812_08659</name>
    <name evidence="4" type="ORF">M0813_04774</name>
</gene>
<dbReference type="AlphaFoldDB" id="A0AAV7ZVV2"/>
<evidence type="ECO:0000259" key="2">
    <source>
        <dbReference type="PROSITE" id="PS51352"/>
    </source>
</evidence>
<reference evidence="3" key="2">
    <citation type="submission" date="2022-08" db="EMBL/GenBank/DDBJ databases">
        <title>Novel sulphate-reducing endosymbionts in the free-living metamonad Anaeramoeba.</title>
        <authorList>
            <person name="Jerlstrom-Hultqvist J."/>
            <person name="Cepicka I."/>
            <person name="Gallot-Lavallee L."/>
            <person name="Salas-Leiva D."/>
            <person name="Curtis B.A."/>
            <person name="Zahonova K."/>
            <person name="Pipaliya S."/>
            <person name="Dacks J."/>
            <person name="Roger A.J."/>
        </authorList>
    </citation>
    <scope>NUCLEOTIDE SEQUENCE</scope>
    <source>
        <strain evidence="3">Busselton2</strain>
    </source>
</reference>
<dbReference type="SUPFAM" id="SSF52833">
    <property type="entry name" value="Thioredoxin-like"/>
    <property type="match status" value="1"/>
</dbReference>
<dbReference type="GO" id="GO:0005739">
    <property type="term" value="C:mitochondrion"/>
    <property type="evidence" value="ECO:0007669"/>
    <property type="project" value="TreeGrafter"/>
</dbReference>
<sequence length="138" mass="15666">MFNLVKSIQTQTTYTNPSMILSRLLSKNVHNIKNQKDFEKYVLKSKVPTIVDFYAKWCAPCKGLMPKLVKHVEKADGKLSMAKVDIDDQGVEQTIVNHKVRSVPSVFAYHNGKIVDQFVGLPANKFIADFVDKLKKLN</sequence>
<dbReference type="Proteomes" id="UP001146793">
    <property type="component" value="Unassembled WGS sequence"/>
</dbReference>